<keyword evidence="6" id="KW-1185">Reference proteome</keyword>
<dbReference type="Proteomes" id="UP001597544">
    <property type="component" value="Unassembled WGS sequence"/>
</dbReference>
<evidence type="ECO:0000313" key="6">
    <source>
        <dbReference type="Proteomes" id="UP001597544"/>
    </source>
</evidence>
<evidence type="ECO:0000256" key="2">
    <source>
        <dbReference type="ARBA" id="ARBA00023125"/>
    </source>
</evidence>
<comment type="caution">
    <text evidence="5">The sequence shown here is derived from an EMBL/GenBank/DDBJ whole genome shotgun (WGS) entry which is preliminary data.</text>
</comment>
<protein>
    <submittedName>
        <fullName evidence="5">Lrp/AsnC family transcriptional regulator</fullName>
    </submittedName>
</protein>
<dbReference type="Gene3D" id="3.30.70.920">
    <property type="match status" value="1"/>
</dbReference>
<reference evidence="6" key="1">
    <citation type="journal article" date="2019" name="Int. J. Syst. Evol. Microbiol.">
        <title>The Global Catalogue of Microorganisms (GCM) 10K type strain sequencing project: providing services to taxonomists for standard genome sequencing and annotation.</title>
        <authorList>
            <consortium name="The Broad Institute Genomics Platform"/>
            <consortium name="The Broad Institute Genome Sequencing Center for Infectious Disease"/>
            <person name="Wu L."/>
            <person name="Ma J."/>
        </authorList>
    </citation>
    <scope>NUCLEOTIDE SEQUENCE [LARGE SCALE GENOMIC DNA]</scope>
    <source>
        <strain evidence="6">KCTC 42498</strain>
    </source>
</reference>
<dbReference type="InterPro" id="IPR011008">
    <property type="entry name" value="Dimeric_a/b-barrel"/>
</dbReference>
<dbReference type="InterPro" id="IPR036388">
    <property type="entry name" value="WH-like_DNA-bd_sf"/>
</dbReference>
<accession>A0ABW5IRC6</accession>
<keyword evidence="2" id="KW-0238">DNA-binding</keyword>
<keyword evidence="3" id="KW-0804">Transcription</keyword>
<dbReference type="InterPro" id="IPR036390">
    <property type="entry name" value="WH_DNA-bd_sf"/>
</dbReference>
<dbReference type="EMBL" id="JBHULU010000037">
    <property type="protein sequence ID" value="MFD2516151.1"/>
    <property type="molecule type" value="Genomic_DNA"/>
</dbReference>
<evidence type="ECO:0000256" key="1">
    <source>
        <dbReference type="ARBA" id="ARBA00023015"/>
    </source>
</evidence>
<feature type="domain" description="HTH asnC-type" evidence="4">
    <location>
        <begin position="25"/>
        <end position="86"/>
    </location>
</feature>
<organism evidence="5 6">
    <name type="scientific">Pontibacter locisalis</name>
    <dbReference type="NCBI Taxonomy" id="1719035"/>
    <lineage>
        <taxon>Bacteria</taxon>
        <taxon>Pseudomonadati</taxon>
        <taxon>Bacteroidota</taxon>
        <taxon>Cytophagia</taxon>
        <taxon>Cytophagales</taxon>
        <taxon>Hymenobacteraceae</taxon>
        <taxon>Pontibacter</taxon>
    </lineage>
</organism>
<dbReference type="RefSeq" id="WP_377512394.1">
    <property type="nucleotide sequence ID" value="NZ_JBHULU010000037.1"/>
</dbReference>
<dbReference type="CDD" id="cd00090">
    <property type="entry name" value="HTH_ARSR"/>
    <property type="match status" value="1"/>
</dbReference>
<dbReference type="PANTHER" id="PTHR30154">
    <property type="entry name" value="LEUCINE-RESPONSIVE REGULATORY PROTEIN"/>
    <property type="match status" value="1"/>
</dbReference>
<dbReference type="Gene3D" id="1.10.10.10">
    <property type="entry name" value="Winged helix-like DNA-binding domain superfamily/Winged helix DNA-binding domain"/>
    <property type="match status" value="1"/>
</dbReference>
<dbReference type="InterPro" id="IPR019887">
    <property type="entry name" value="Tscrpt_reg_AsnC/Lrp_C"/>
</dbReference>
<dbReference type="SUPFAM" id="SSF54909">
    <property type="entry name" value="Dimeric alpha+beta barrel"/>
    <property type="match status" value="1"/>
</dbReference>
<dbReference type="Pfam" id="PF13404">
    <property type="entry name" value="HTH_AsnC-type"/>
    <property type="match status" value="1"/>
</dbReference>
<dbReference type="PROSITE" id="PS00519">
    <property type="entry name" value="HTH_ASNC_1"/>
    <property type="match status" value="1"/>
</dbReference>
<dbReference type="PANTHER" id="PTHR30154:SF53">
    <property type="entry name" value="HTH-TYPE TRANSCRIPTIONAL REGULATOR LRPC"/>
    <property type="match status" value="1"/>
</dbReference>
<dbReference type="SUPFAM" id="SSF46785">
    <property type="entry name" value="Winged helix' DNA-binding domain"/>
    <property type="match status" value="1"/>
</dbReference>
<name>A0ABW5IRC6_9BACT</name>
<dbReference type="PROSITE" id="PS50956">
    <property type="entry name" value="HTH_ASNC_2"/>
    <property type="match status" value="1"/>
</dbReference>
<proteinExistence type="predicted"/>
<dbReference type="InterPro" id="IPR011991">
    <property type="entry name" value="ArsR-like_HTH"/>
</dbReference>
<dbReference type="Pfam" id="PF01037">
    <property type="entry name" value="AsnC_trans_reg"/>
    <property type="match status" value="1"/>
</dbReference>
<dbReference type="SMART" id="SM00344">
    <property type="entry name" value="HTH_ASNC"/>
    <property type="match status" value="1"/>
</dbReference>
<evidence type="ECO:0000313" key="5">
    <source>
        <dbReference type="EMBL" id="MFD2516151.1"/>
    </source>
</evidence>
<sequence>MEYFDLCSFGLVKKGNYGTTVKIAMDKLNWSILKLLQQNARLSYVEIGRDVGLSAPAVAERISRMEERGLIERYRAELNLTEIGLPLTAFVTLKVYSGKLNAFLALVPDLPQVLECHRVTGNECLVMKCAMKNPLHLERLINKLLEYGEPTTSVILSSPVKNKVFYDNEQL</sequence>
<dbReference type="InterPro" id="IPR019888">
    <property type="entry name" value="Tscrpt_reg_AsnC-like"/>
</dbReference>
<dbReference type="PRINTS" id="PR00033">
    <property type="entry name" value="HTHASNC"/>
</dbReference>
<dbReference type="InterPro" id="IPR000485">
    <property type="entry name" value="AsnC-type_HTH_dom"/>
</dbReference>
<evidence type="ECO:0000256" key="3">
    <source>
        <dbReference type="ARBA" id="ARBA00023163"/>
    </source>
</evidence>
<keyword evidence="1" id="KW-0805">Transcription regulation</keyword>
<dbReference type="InterPro" id="IPR019885">
    <property type="entry name" value="Tscrpt_reg_HTH_AsnC-type_CS"/>
</dbReference>
<gene>
    <name evidence="5" type="ORF">ACFSRY_19930</name>
</gene>
<evidence type="ECO:0000259" key="4">
    <source>
        <dbReference type="PROSITE" id="PS50956"/>
    </source>
</evidence>